<organism evidence="2 3">
    <name type="scientific">Pleurodeles waltl</name>
    <name type="common">Iberian ribbed newt</name>
    <dbReference type="NCBI Taxonomy" id="8319"/>
    <lineage>
        <taxon>Eukaryota</taxon>
        <taxon>Metazoa</taxon>
        <taxon>Chordata</taxon>
        <taxon>Craniata</taxon>
        <taxon>Vertebrata</taxon>
        <taxon>Euteleostomi</taxon>
        <taxon>Amphibia</taxon>
        <taxon>Batrachia</taxon>
        <taxon>Caudata</taxon>
        <taxon>Salamandroidea</taxon>
        <taxon>Salamandridae</taxon>
        <taxon>Pleurodelinae</taxon>
        <taxon>Pleurodeles</taxon>
    </lineage>
</organism>
<keyword evidence="3" id="KW-1185">Reference proteome</keyword>
<reference evidence="2" key="1">
    <citation type="journal article" date="2022" name="bioRxiv">
        <title>Sequencing and chromosome-scale assembly of the giantPleurodeles waltlgenome.</title>
        <authorList>
            <person name="Brown T."/>
            <person name="Elewa A."/>
            <person name="Iarovenko S."/>
            <person name="Subramanian E."/>
            <person name="Araus A.J."/>
            <person name="Petzold A."/>
            <person name="Susuki M."/>
            <person name="Suzuki K.-i.T."/>
            <person name="Hayashi T."/>
            <person name="Toyoda A."/>
            <person name="Oliveira C."/>
            <person name="Osipova E."/>
            <person name="Leigh N.D."/>
            <person name="Simon A."/>
            <person name="Yun M.H."/>
        </authorList>
    </citation>
    <scope>NUCLEOTIDE SEQUENCE</scope>
    <source>
        <strain evidence="2">20211129_DDA</strain>
        <tissue evidence="2">Liver</tissue>
    </source>
</reference>
<name>A0AAV7TV50_PLEWA</name>
<dbReference type="EMBL" id="JANPWB010000006">
    <property type="protein sequence ID" value="KAJ1180498.1"/>
    <property type="molecule type" value="Genomic_DNA"/>
</dbReference>
<evidence type="ECO:0000313" key="2">
    <source>
        <dbReference type="EMBL" id="KAJ1180498.1"/>
    </source>
</evidence>
<dbReference type="Proteomes" id="UP001066276">
    <property type="component" value="Chromosome 3_2"/>
</dbReference>
<evidence type="ECO:0000256" key="1">
    <source>
        <dbReference type="SAM" id="MobiDB-lite"/>
    </source>
</evidence>
<dbReference type="AlphaFoldDB" id="A0AAV7TV50"/>
<evidence type="ECO:0000313" key="3">
    <source>
        <dbReference type="Proteomes" id="UP001066276"/>
    </source>
</evidence>
<sequence length="112" mass="12090">MLKMADDHTHLPVMVDRGRLSSLPLACVAEDAHCFCYADGAFPMRHPQTQCRSRDPHLARDIGPNTLVPGPTNGSLDTCGTREAHGMGSASVESTGAARWAKPQDPRLPSRI</sequence>
<comment type="caution">
    <text evidence="2">The sequence shown here is derived from an EMBL/GenBank/DDBJ whole genome shotgun (WGS) entry which is preliminary data.</text>
</comment>
<proteinExistence type="predicted"/>
<feature type="region of interest" description="Disordered" evidence="1">
    <location>
        <begin position="63"/>
        <end position="112"/>
    </location>
</feature>
<gene>
    <name evidence="2" type="ORF">NDU88_005719</name>
</gene>
<protein>
    <submittedName>
        <fullName evidence="2">Uncharacterized protein</fullName>
    </submittedName>
</protein>
<accession>A0AAV7TV50</accession>